<proteinExistence type="inferred from homology"/>
<dbReference type="InterPro" id="IPR000383">
    <property type="entry name" value="Xaa-Pro-like_dom"/>
</dbReference>
<dbReference type="Pfam" id="PF00005">
    <property type="entry name" value="ABC_tran"/>
    <property type="match status" value="1"/>
</dbReference>
<dbReference type="Proteomes" id="UP000317303">
    <property type="component" value="Unassembled WGS sequence"/>
</dbReference>
<dbReference type="InterPro" id="IPR027417">
    <property type="entry name" value="P-loop_NTPase"/>
</dbReference>
<dbReference type="Gene3D" id="3.40.50.1820">
    <property type="entry name" value="alpha/beta hydrolase"/>
    <property type="match status" value="2"/>
</dbReference>
<dbReference type="SUPFAM" id="SSF53474">
    <property type="entry name" value="alpha/beta-Hydrolases"/>
    <property type="match status" value="1"/>
</dbReference>
<dbReference type="SMART" id="SM00939">
    <property type="entry name" value="PepX_C"/>
    <property type="match status" value="1"/>
</dbReference>
<keyword evidence="5 9" id="KW-0067">ATP-binding</keyword>
<dbReference type="InterPro" id="IPR003439">
    <property type="entry name" value="ABC_transporter-like_ATP-bd"/>
</dbReference>
<keyword evidence="7" id="KW-0812">Transmembrane</keyword>
<evidence type="ECO:0000256" key="6">
    <source>
        <dbReference type="SAM" id="MobiDB-lite"/>
    </source>
</evidence>
<dbReference type="PROSITE" id="PS00211">
    <property type="entry name" value="ABC_TRANSPORTER_1"/>
    <property type="match status" value="1"/>
</dbReference>
<keyword evidence="10" id="KW-1185">Reference proteome</keyword>
<dbReference type="GO" id="GO:0016887">
    <property type="term" value="F:ATP hydrolysis activity"/>
    <property type="evidence" value="ECO:0007669"/>
    <property type="project" value="InterPro"/>
</dbReference>
<dbReference type="Gene3D" id="3.40.50.300">
    <property type="entry name" value="P-loop containing nucleotide triphosphate hydrolases"/>
    <property type="match status" value="1"/>
</dbReference>
<evidence type="ECO:0000256" key="5">
    <source>
        <dbReference type="ARBA" id="ARBA00022840"/>
    </source>
</evidence>
<sequence length="1032" mass="106031">MRDEPNLPPPRREHRANSVSIVPRFLHSRGRRLAALAAAVVVLVAGGLLLLGDDEQQVTYRTQTATIDVEATPGSEQREQLDTTLYVPDETPAPAVLVPHGFGGDKRSVERDARELAEKGFVVLTWSARGFGNSTGQISLNDPDREVADASRLLDHLSAMPEVITDDDGDPRVGVTGGSYGGALALLLAGTDERVDAIAPAITYNDLGRSLLPNHAARGDVEKATPAPGGDAESGVLKTSWIGTLFSAGSGAATPSSGDAGPDAVEAGQDEENDDVATAPGDGGTGNGTGTGGSVPGLSGDASGGQGAGNGACGRFSAEVCAAYTDVATDGKADRATLELLHRVSPASVTDNITIPTLLVQGEHDTLFGLDQADANARQIADAGGEVSVAWYAGGHDGGGPGPTLRGVMADFLWHHLTGEGSAPSVPSAPADADAAAVPAAPFAYDVTGALRANGAPSVRNVEAGAYPGVNGDDVQRRAVRLDGGEQQIVRPPGGTPASITGIPGLNRIVAGSSRLSGLFTLDPPGQAAMFTSQPMSGQLLAAGAPTVRLRITPEQAAPERQDDRNPDGNSNGNGNSTANGNGNGNGRNTPEEAVLFAKVYDVGPDGTRTLPGNAVAPIRVPLSEDGSPTEVDVTLPGIVRPFEADHRLQLVVSTTDQSYDVPDSPAAYRISVAGDDGLAVPVVPGTTETAGWPVAQLAGIGGALAVAAAVAVIAAIRRRRSHTVDPDLADTPMVISGLTKSYPGGLAAVSDLSFRVERGQVLGLLGPNGAGKTTTLRMLMGLITPTHGEIRVFGHRVSPGAPVLSRIGSFVEGAGFLPHLSGAANLELYWQATGRPADRAHVAEALEIAGLGDAVHRKVRTYSQGMRQRLAIAQAMLGLPELLVLDEPTNGLDPPQIHQMREVLRRYAATGRTVVVSSHLLAEVEQTCTDVVVMHRGELIASGGVHDIIAAGGEATFRVDDSVLAAETLRGLAGVSDVEVDGELVHADLGALPRSAAVAALVRADVSVEQAGPRRRLEDAFLQLVGEGDGA</sequence>
<evidence type="ECO:0000256" key="4">
    <source>
        <dbReference type="ARBA" id="ARBA00022801"/>
    </source>
</evidence>
<organism evidence="9 10">
    <name type="scientific">Prauserella rugosa</name>
    <dbReference type="NCBI Taxonomy" id="43354"/>
    <lineage>
        <taxon>Bacteria</taxon>
        <taxon>Bacillati</taxon>
        <taxon>Actinomycetota</taxon>
        <taxon>Actinomycetes</taxon>
        <taxon>Pseudonocardiales</taxon>
        <taxon>Pseudonocardiaceae</taxon>
        <taxon>Prauserella</taxon>
    </lineage>
</organism>
<keyword evidence="7" id="KW-1133">Transmembrane helix</keyword>
<evidence type="ECO:0000313" key="9">
    <source>
        <dbReference type="EMBL" id="TWH19887.1"/>
    </source>
</evidence>
<feature type="region of interest" description="Disordered" evidence="6">
    <location>
        <begin position="250"/>
        <end position="309"/>
    </location>
</feature>
<feature type="compositionally biased region" description="Gly residues" evidence="6">
    <location>
        <begin position="281"/>
        <end position="295"/>
    </location>
</feature>
<feature type="compositionally biased region" description="Low complexity" evidence="6">
    <location>
        <begin position="568"/>
        <end position="581"/>
    </location>
</feature>
<feature type="compositionally biased region" description="Basic and acidic residues" evidence="6">
    <location>
        <begin position="558"/>
        <end position="567"/>
    </location>
</feature>
<dbReference type="EMBL" id="VLJV01000001">
    <property type="protein sequence ID" value="TWH19887.1"/>
    <property type="molecule type" value="Genomic_DNA"/>
</dbReference>
<feature type="region of interest" description="Disordered" evidence="6">
    <location>
        <begin position="556"/>
        <end position="590"/>
    </location>
</feature>
<evidence type="ECO:0000313" key="10">
    <source>
        <dbReference type="Proteomes" id="UP000317303"/>
    </source>
</evidence>
<evidence type="ECO:0000259" key="8">
    <source>
        <dbReference type="PROSITE" id="PS50893"/>
    </source>
</evidence>
<feature type="domain" description="ABC transporter" evidence="8">
    <location>
        <begin position="734"/>
        <end position="962"/>
    </location>
</feature>
<dbReference type="PANTHER" id="PTHR43335:SF4">
    <property type="entry name" value="ABC TRANSPORTER, ATP-BINDING PROTEIN"/>
    <property type="match status" value="1"/>
</dbReference>
<dbReference type="SUPFAM" id="SSF49785">
    <property type="entry name" value="Galactose-binding domain-like"/>
    <property type="match status" value="1"/>
</dbReference>
<dbReference type="AlphaFoldDB" id="A0A660CD89"/>
<dbReference type="Pfam" id="PF02129">
    <property type="entry name" value="Peptidase_S15"/>
    <property type="match status" value="1"/>
</dbReference>
<evidence type="ECO:0000256" key="7">
    <source>
        <dbReference type="SAM" id="Phobius"/>
    </source>
</evidence>
<dbReference type="InterPro" id="IPR017871">
    <property type="entry name" value="ABC_transporter-like_CS"/>
</dbReference>
<name>A0A660CD89_9PSEU</name>
<evidence type="ECO:0000256" key="1">
    <source>
        <dbReference type="ARBA" id="ARBA00005417"/>
    </source>
</evidence>
<feature type="compositionally biased region" description="Low complexity" evidence="6">
    <location>
        <begin position="250"/>
        <end position="261"/>
    </location>
</feature>
<dbReference type="GO" id="GO:0008239">
    <property type="term" value="F:dipeptidyl-peptidase activity"/>
    <property type="evidence" value="ECO:0007669"/>
    <property type="project" value="InterPro"/>
</dbReference>
<dbReference type="InterPro" id="IPR029058">
    <property type="entry name" value="AB_hydrolase_fold"/>
</dbReference>
<dbReference type="SMART" id="SM00382">
    <property type="entry name" value="AAA"/>
    <property type="match status" value="1"/>
</dbReference>
<evidence type="ECO:0000256" key="3">
    <source>
        <dbReference type="ARBA" id="ARBA00022741"/>
    </source>
</evidence>
<comment type="similarity">
    <text evidence="1">Belongs to the ABC transporter superfamily.</text>
</comment>
<dbReference type="InterPro" id="IPR003593">
    <property type="entry name" value="AAA+_ATPase"/>
</dbReference>
<keyword evidence="2" id="KW-0813">Transport</keyword>
<dbReference type="Gene3D" id="2.60.120.260">
    <property type="entry name" value="Galactose-binding domain-like"/>
    <property type="match status" value="1"/>
</dbReference>
<dbReference type="InterPro" id="IPR008979">
    <property type="entry name" value="Galactose-bd-like_sf"/>
</dbReference>
<feature type="transmembrane region" description="Helical" evidence="7">
    <location>
        <begin position="33"/>
        <end position="52"/>
    </location>
</feature>
<accession>A0A660CD89</accession>
<dbReference type="InterPro" id="IPR013736">
    <property type="entry name" value="Xaa-Pro_dipept_C"/>
</dbReference>
<comment type="caution">
    <text evidence="9">The sequence shown here is derived from an EMBL/GenBank/DDBJ whole genome shotgun (WGS) entry which is preliminary data.</text>
</comment>
<dbReference type="OrthoDB" id="9804819at2"/>
<keyword evidence="4" id="KW-0378">Hydrolase</keyword>
<keyword evidence="7" id="KW-0472">Membrane</keyword>
<dbReference type="PANTHER" id="PTHR43335">
    <property type="entry name" value="ABC TRANSPORTER, ATP-BINDING PROTEIN"/>
    <property type="match status" value="1"/>
</dbReference>
<keyword evidence="3" id="KW-0547">Nucleotide-binding</keyword>
<reference evidence="9 10" key="1">
    <citation type="submission" date="2019-07" db="EMBL/GenBank/DDBJ databases">
        <title>R&amp;d 2014.</title>
        <authorList>
            <person name="Klenk H.-P."/>
        </authorList>
    </citation>
    <scope>NUCLEOTIDE SEQUENCE [LARGE SCALE GENOMIC DNA]</scope>
    <source>
        <strain evidence="9 10">DSM 43194</strain>
    </source>
</reference>
<dbReference type="PROSITE" id="PS50893">
    <property type="entry name" value="ABC_TRANSPORTER_2"/>
    <property type="match status" value="1"/>
</dbReference>
<evidence type="ECO:0000256" key="2">
    <source>
        <dbReference type="ARBA" id="ARBA00022448"/>
    </source>
</evidence>
<dbReference type="GO" id="GO:0005524">
    <property type="term" value="F:ATP binding"/>
    <property type="evidence" value="ECO:0007669"/>
    <property type="project" value="UniProtKB-KW"/>
</dbReference>
<gene>
    <name evidence="9" type="ORF">JD82_01724</name>
</gene>
<dbReference type="SUPFAM" id="SSF52540">
    <property type="entry name" value="P-loop containing nucleoside triphosphate hydrolases"/>
    <property type="match status" value="1"/>
</dbReference>
<protein>
    <submittedName>
        <fullName evidence="9">ABC-2 type transport system ATP-binding protein</fullName>
    </submittedName>
</protein>